<protein>
    <submittedName>
        <fullName evidence="1">Uncharacterized protein</fullName>
    </submittedName>
</protein>
<evidence type="ECO:0000313" key="1">
    <source>
        <dbReference type="EMBL" id="KAK7035856.1"/>
    </source>
</evidence>
<accession>A0AAW0C9V2</accession>
<dbReference type="AlphaFoldDB" id="A0AAW0C9V2"/>
<proteinExistence type="predicted"/>
<reference evidence="1 2" key="1">
    <citation type="journal article" date="2024" name="J Genomics">
        <title>Draft genome sequencing and assembly of Favolaschia claudopus CIRM-BRFM 2984 isolated from oak limbs.</title>
        <authorList>
            <person name="Navarro D."/>
            <person name="Drula E."/>
            <person name="Chaduli D."/>
            <person name="Cazenave R."/>
            <person name="Ahrendt S."/>
            <person name="Wang J."/>
            <person name="Lipzen A."/>
            <person name="Daum C."/>
            <person name="Barry K."/>
            <person name="Grigoriev I.V."/>
            <person name="Favel A."/>
            <person name="Rosso M.N."/>
            <person name="Martin F."/>
        </authorList>
    </citation>
    <scope>NUCLEOTIDE SEQUENCE [LARGE SCALE GENOMIC DNA]</scope>
    <source>
        <strain evidence="1 2">CIRM-BRFM 2984</strain>
    </source>
</reference>
<dbReference type="EMBL" id="JAWWNJ010000019">
    <property type="protein sequence ID" value="KAK7035856.1"/>
    <property type="molecule type" value="Genomic_DNA"/>
</dbReference>
<gene>
    <name evidence="1" type="ORF">R3P38DRAFT_608103</name>
</gene>
<comment type="caution">
    <text evidence="1">The sequence shown here is derived from an EMBL/GenBank/DDBJ whole genome shotgun (WGS) entry which is preliminary data.</text>
</comment>
<name>A0AAW0C9V2_9AGAR</name>
<keyword evidence="2" id="KW-1185">Reference proteome</keyword>
<evidence type="ECO:0000313" key="2">
    <source>
        <dbReference type="Proteomes" id="UP001362999"/>
    </source>
</evidence>
<organism evidence="1 2">
    <name type="scientific">Favolaschia claudopus</name>
    <dbReference type="NCBI Taxonomy" id="2862362"/>
    <lineage>
        <taxon>Eukaryota</taxon>
        <taxon>Fungi</taxon>
        <taxon>Dikarya</taxon>
        <taxon>Basidiomycota</taxon>
        <taxon>Agaricomycotina</taxon>
        <taxon>Agaricomycetes</taxon>
        <taxon>Agaricomycetidae</taxon>
        <taxon>Agaricales</taxon>
        <taxon>Marasmiineae</taxon>
        <taxon>Mycenaceae</taxon>
        <taxon>Favolaschia</taxon>
    </lineage>
</organism>
<dbReference type="Proteomes" id="UP001362999">
    <property type="component" value="Unassembled WGS sequence"/>
</dbReference>
<sequence length="134" mass="14985">MMSKDLDAITHRGVEFKLMASIGGPICLSEPIIKDHKMSAIANIDSNACYIVHWRTVGKPPNAECKLFAPWKSPNAGSDAKAQNMCAMKTYMEEDVVRTQSKNSRDKLMSDRLTHLTCASFRHYCHATTSKIHT</sequence>